<evidence type="ECO:0000256" key="1">
    <source>
        <dbReference type="SAM" id="Phobius"/>
    </source>
</evidence>
<dbReference type="EMBL" id="BMAV01010315">
    <property type="protein sequence ID" value="GFY55321.1"/>
    <property type="molecule type" value="Genomic_DNA"/>
</dbReference>
<keyword evidence="3" id="KW-1185">Reference proteome</keyword>
<proteinExistence type="predicted"/>
<sequence length="201" mass="23070">MNEYKRNLFHPSRLNLIILLSLVCGCCAFNIEEETLDVSDLFLSTTKISTFTVLFLGLHTLYEWVFYIKTMLRSIEGVQEDNRTAVVENDEPRTLTAIKDADKRAVTTITDFIADEPVKGQSAETDSYVKEQVTSMDTYLKMMAAENDAFIRREALHNFSCLTKKAAKNDIFIRMQIARRCGYLKKQANKNFDFIKCQGGY</sequence>
<accession>A0A8X7C369</accession>
<keyword evidence="1" id="KW-0812">Transmembrane</keyword>
<protein>
    <recommendedName>
        <fullName evidence="4">Lipoprotein</fullName>
    </recommendedName>
</protein>
<evidence type="ECO:0008006" key="4">
    <source>
        <dbReference type="Google" id="ProtNLM"/>
    </source>
</evidence>
<dbReference type="OrthoDB" id="10433963at2759"/>
<gene>
    <name evidence="2" type="ORF">TNIN_326841</name>
</gene>
<name>A0A8X7C369_9ARAC</name>
<comment type="caution">
    <text evidence="2">The sequence shown here is derived from an EMBL/GenBank/DDBJ whole genome shotgun (WGS) entry which is preliminary data.</text>
</comment>
<keyword evidence="1" id="KW-0472">Membrane</keyword>
<organism evidence="2 3">
    <name type="scientific">Trichonephila inaurata madagascariensis</name>
    <dbReference type="NCBI Taxonomy" id="2747483"/>
    <lineage>
        <taxon>Eukaryota</taxon>
        <taxon>Metazoa</taxon>
        <taxon>Ecdysozoa</taxon>
        <taxon>Arthropoda</taxon>
        <taxon>Chelicerata</taxon>
        <taxon>Arachnida</taxon>
        <taxon>Araneae</taxon>
        <taxon>Araneomorphae</taxon>
        <taxon>Entelegynae</taxon>
        <taxon>Araneoidea</taxon>
        <taxon>Nephilidae</taxon>
        <taxon>Trichonephila</taxon>
        <taxon>Trichonephila inaurata</taxon>
    </lineage>
</organism>
<feature type="transmembrane region" description="Helical" evidence="1">
    <location>
        <begin position="51"/>
        <end position="68"/>
    </location>
</feature>
<evidence type="ECO:0000313" key="3">
    <source>
        <dbReference type="Proteomes" id="UP000886998"/>
    </source>
</evidence>
<evidence type="ECO:0000313" key="2">
    <source>
        <dbReference type="EMBL" id="GFY55321.1"/>
    </source>
</evidence>
<dbReference type="PROSITE" id="PS51257">
    <property type="entry name" value="PROKAR_LIPOPROTEIN"/>
    <property type="match status" value="1"/>
</dbReference>
<keyword evidence="1" id="KW-1133">Transmembrane helix</keyword>
<dbReference type="Proteomes" id="UP000886998">
    <property type="component" value="Unassembled WGS sequence"/>
</dbReference>
<feature type="transmembrane region" description="Helical" evidence="1">
    <location>
        <begin position="12"/>
        <end position="31"/>
    </location>
</feature>
<reference evidence="2" key="1">
    <citation type="submission" date="2020-08" db="EMBL/GenBank/DDBJ databases">
        <title>Multicomponent nature underlies the extraordinary mechanical properties of spider dragline silk.</title>
        <authorList>
            <person name="Kono N."/>
            <person name="Nakamura H."/>
            <person name="Mori M."/>
            <person name="Yoshida Y."/>
            <person name="Ohtoshi R."/>
            <person name="Malay A.D."/>
            <person name="Moran D.A.P."/>
            <person name="Tomita M."/>
            <person name="Numata K."/>
            <person name="Arakawa K."/>
        </authorList>
    </citation>
    <scope>NUCLEOTIDE SEQUENCE</scope>
</reference>
<dbReference type="AlphaFoldDB" id="A0A8X7C369"/>